<reference evidence="10" key="1">
    <citation type="submission" date="2016-11" db="EMBL/GenBank/DDBJ databases">
        <authorList>
            <person name="Varghese N."/>
            <person name="Submissions S."/>
        </authorList>
    </citation>
    <scope>NUCLEOTIDE SEQUENCE [LARGE SCALE GENOMIC DNA]</scope>
    <source>
        <strain evidence="10">DSM 8595</strain>
    </source>
</reference>
<dbReference type="Pfam" id="PF05977">
    <property type="entry name" value="MFS_3"/>
    <property type="match status" value="1"/>
</dbReference>
<dbReference type="PANTHER" id="PTHR23513:SF6">
    <property type="entry name" value="MAJOR FACILITATOR SUPERFAMILY ASSOCIATED DOMAIN-CONTAINING PROTEIN"/>
    <property type="match status" value="1"/>
</dbReference>
<feature type="transmembrane region" description="Helical" evidence="8">
    <location>
        <begin position="97"/>
        <end position="127"/>
    </location>
</feature>
<evidence type="ECO:0000256" key="4">
    <source>
        <dbReference type="ARBA" id="ARBA00022692"/>
    </source>
</evidence>
<keyword evidence="6 8" id="KW-0472">Membrane</keyword>
<organism evidence="9 10">
    <name type="scientific">Agromyces cerinus subsp. cerinus</name>
    <dbReference type="NCBI Taxonomy" id="232089"/>
    <lineage>
        <taxon>Bacteria</taxon>
        <taxon>Bacillati</taxon>
        <taxon>Actinomycetota</taxon>
        <taxon>Actinomycetes</taxon>
        <taxon>Micrococcales</taxon>
        <taxon>Microbacteriaceae</taxon>
        <taxon>Agromyces</taxon>
    </lineage>
</organism>
<keyword evidence="10" id="KW-1185">Reference proteome</keyword>
<dbReference type="AlphaFoldDB" id="A0A1N6I4X1"/>
<feature type="transmembrane region" description="Helical" evidence="8">
    <location>
        <begin position="21"/>
        <end position="47"/>
    </location>
</feature>
<feature type="transmembrane region" description="Helical" evidence="8">
    <location>
        <begin position="386"/>
        <end position="405"/>
    </location>
</feature>
<dbReference type="STRING" id="232089.SAMN05443544_3672"/>
<gene>
    <name evidence="9" type="ORF">SAMN05443544_3672</name>
</gene>
<dbReference type="OrthoDB" id="9815525at2"/>
<feature type="transmembrane region" description="Helical" evidence="8">
    <location>
        <begin position="259"/>
        <end position="280"/>
    </location>
</feature>
<feature type="transmembrane region" description="Helical" evidence="8">
    <location>
        <begin position="363"/>
        <end position="380"/>
    </location>
</feature>
<evidence type="ECO:0000256" key="8">
    <source>
        <dbReference type="SAM" id="Phobius"/>
    </source>
</evidence>
<dbReference type="RefSeq" id="WP_074261794.1">
    <property type="nucleotide sequence ID" value="NZ_FSRJ01000005.1"/>
</dbReference>
<dbReference type="GO" id="GO:0005886">
    <property type="term" value="C:plasma membrane"/>
    <property type="evidence" value="ECO:0007669"/>
    <property type="project" value="UniProtKB-SubCell"/>
</dbReference>
<evidence type="ECO:0000256" key="7">
    <source>
        <dbReference type="SAM" id="MobiDB-lite"/>
    </source>
</evidence>
<dbReference type="Proteomes" id="UP000184699">
    <property type="component" value="Unassembled WGS sequence"/>
</dbReference>
<proteinExistence type="predicted"/>
<evidence type="ECO:0000256" key="2">
    <source>
        <dbReference type="ARBA" id="ARBA00022448"/>
    </source>
</evidence>
<dbReference type="Gene3D" id="1.20.1250.20">
    <property type="entry name" value="MFS general substrate transporter like domains"/>
    <property type="match status" value="1"/>
</dbReference>
<feature type="transmembrane region" description="Helical" evidence="8">
    <location>
        <begin position="316"/>
        <end position="342"/>
    </location>
</feature>
<feature type="transmembrane region" description="Helical" evidence="8">
    <location>
        <begin position="59"/>
        <end position="76"/>
    </location>
</feature>
<sequence length="446" mass="45777">MHRESPISFRRRPWSRDFARLWLAEGASVAAQQVAELALPLLAVLLLHASAMELGLLGVARWLPFLLLALPLGVLVDRSRRRSLIVTADWARAALTLAIVVASVAGALTFPALALLAAAIGCFTVLFEVSYQSVLPSIVPTAALPGANTRLAATASAVQVGGPGLGGLLVQAVSAPFALLVTAGGYLVSAISVAGIRAPETPSGRSGGFLAELRGGLRFVARDRYLVANLGFSALYNPFSQWIMVLFTLHAVQGLGLDAAQLGLVLAIGAVGALAGSVLAGPAVRRFGAGRPILWCAAVNCLSLFAIPFADASWAAPWLIAAFGTAFALNGASTTLSSVILVTIRQLRTPDRLLGRVNASMRWVSFGTIAIGAAAGGFAGELLGTRTALVIGAVLCLGSFVWVALSPLPRIGDPAELAIAERREPEGMADAGALGTGDPGGSGAQG</sequence>
<comment type="subcellular location">
    <subcellularLocation>
        <location evidence="1">Cell membrane</location>
        <topology evidence="1">Multi-pass membrane protein</topology>
    </subcellularLocation>
</comment>
<keyword evidence="3" id="KW-1003">Cell membrane</keyword>
<dbReference type="PANTHER" id="PTHR23513">
    <property type="entry name" value="INTEGRAL MEMBRANE EFFLUX PROTEIN-RELATED"/>
    <property type="match status" value="1"/>
</dbReference>
<evidence type="ECO:0000256" key="5">
    <source>
        <dbReference type="ARBA" id="ARBA00022989"/>
    </source>
</evidence>
<keyword evidence="2" id="KW-0813">Transport</keyword>
<evidence type="ECO:0000313" key="9">
    <source>
        <dbReference type="EMBL" id="SIO26965.1"/>
    </source>
</evidence>
<protein>
    <submittedName>
        <fullName evidence="9">Na+/melibiose symporter</fullName>
    </submittedName>
</protein>
<dbReference type="CDD" id="cd06173">
    <property type="entry name" value="MFS_MefA_like"/>
    <property type="match status" value="1"/>
</dbReference>
<evidence type="ECO:0000256" key="6">
    <source>
        <dbReference type="ARBA" id="ARBA00023136"/>
    </source>
</evidence>
<dbReference type="InterPro" id="IPR010290">
    <property type="entry name" value="TM_effector"/>
</dbReference>
<feature type="transmembrane region" description="Helical" evidence="8">
    <location>
        <begin position="177"/>
        <end position="196"/>
    </location>
</feature>
<name>A0A1N6I4X1_9MICO</name>
<evidence type="ECO:0000313" key="10">
    <source>
        <dbReference type="Proteomes" id="UP000184699"/>
    </source>
</evidence>
<evidence type="ECO:0000256" key="1">
    <source>
        <dbReference type="ARBA" id="ARBA00004651"/>
    </source>
</evidence>
<keyword evidence="4 8" id="KW-0812">Transmembrane</keyword>
<keyword evidence="5 8" id="KW-1133">Transmembrane helix</keyword>
<feature type="region of interest" description="Disordered" evidence="7">
    <location>
        <begin position="422"/>
        <end position="446"/>
    </location>
</feature>
<feature type="transmembrane region" description="Helical" evidence="8">
    <location>
        <begin position="292"/>
        <end position="310"/>
    </location>
</feature>
<evidence type="ECO:0000256" key="3">
    <source>
        <dbReference type="ARBA" id="ARBA00022475"/>
    </source>
</evidence>
<dbReference type="EMBL" id="FSRJ01000005">
    <property type="protein sequence ID" value="SIO26965.1"/>
    <property type="molecule type" value="Genomic_DNA"/>
</dbReference>
<accession>A0A1N6I4X1</accession>
<feature type="transmembrane region" description="Helical" evidence="8">
    <location>
        <begin position="226"/>
        <end position="247"/>
    </location>
</feature>
<feature type="compositionally biased region" description="Gly residues" evidence="7">
    <location>
        <begin position="434"/>
        <end position="446"/>
    </location>
</feature>
<dbReference type="InterPro" id="IPR036259">
    <property type="entry name" value="MFS_trans_sf"/>
</dbReference>
<dbReference type="SUPFAM" id="SSF103473">
    <property type="entry name" value="MFS general substrate transporter"/>
    <property type="match status" value="1"/>
</dbReference>